<proteinExistence type="predicted"/>
<dbReference type="EMBL" id="GBRH01235733">
    <property type="protein sequence ID" value="JAD62162.1"/>
    <property type="molecule type" value="Transcribed_RNA"/>
</dbReference>
<reference evidence="1" key="2">
    <citation type="journal article" date="2015" name="Data Brief">
        <title>Shoot transcriptome of the giant reed, Arundo donax.</title>
        <authorList>
            <person name="Barrero R.A."/>
            <person name="Guerrero F.D."/>
            <person name="Moolhuijzen P."/>
            <person name="Goolsby J.A."/>
            <person name="Tidwell J."/>
            <person name="Bellgard S.E."/>
            <person name="Bellgard M.I."/>
        </authorList>
    </citation>
    <scope>NUCLEOTIDE SEQUENCE</scope>
    <source>
        <tissue evidence="1">Shoot tissue taken approximately 20 cm above the soil surface</tissue>
    </source>
</reference>
<evidence type="ECO:0000313" key="1">
    <source>
        <dbReference type="EMBL" id="JAD62162.1"/>
    </source>
</evidence>
<accession>A0A0A9BSC8</accession>
<protein>
    <submittedName>
        <fullName evidence="1">Uncharacterized protein</fullName>
    </submittedName>
</protein>
<sequence>MIQLYAQLMSARCLLLNTNCYVRCHKLTNHCGRLGFTL</sequence>
<dbReference type="AlphaFoldDB" id="A0A0A9BSC8"/>
<reference evidence="1" key="1">
    <citation type="submission" date="2014-09" db="EMBL/GenBank/DDBJ databases">
        <authorList>
            <person name="Magalhaes I.L.F."/>
            <person name="Oliveira U."/>
            <person name="Santos F.R."/>
            <person name="Vidigal T.H.D.A."/>
            <person name="Brescovit A.D."/>
            <person name="Santos A.J."/>
        </authorList>
    </citation>
    <scope>NUCLEOTIDE SEQUENCE</scope>
    <source>
        <tissue evidence="1">Shoot tissue taken approximately 20 cm above the soil surface</tissue>
    </source>
</reference>
<name>A0A0A9BSC8_ARUDO</name>
<organism evidence="1">
    <name type="scientific">Arundo donax</name>
    <name type="common">Giant reed</name>
    <name type="synonym">Donax arundinaceus</name>
    <dbReference type="NCBI Taxonomy" id="35708"/>
    <lineage>
        <taxon>Eukaryota</taxon>
        <taxon>Viridiplantae</taxon>
        <taxon>Streptophyta</taxon>
        <taxon>Embryophyta</taxon>
        <taxon>Tracheophyta</taxon>
        <taxon>Spermatophyta</taxon>
        <taxon>Magnoliopsida</taxon>
        <taxon>Liliopsida</taxon>
        <taxon>Poales</taxon>
        <taxon>Poaceae</taxon>
        <taxon>PACMAD clade</taxon>
        <taxon>Arundinoideae</taxon>
        <taxon>Arundineae</taxon>
        <taxon>Arundo</taxon>
    </lineage>
</organism>